<dbReference type="Proteomes" id="UP000429607">
    <property type="component" value="Unassembled WGS sequence"/>
</dbReference>
<keyword evidence="1" id="KW-0812">Transmembrane</keyword>
<organism evidence="2 3">
    <name type="scientific">Phytophthora rubi</name>
    <dbReference type="NCBI Taxonomy" id="129364"/>
    <lineage>
        <taxon>Eukaryota</taxon>
        <taxon>Sar</taxon>
        <taxon>Stramenopiles</taxon>
        <taxon>Oomycota</taxon>
        <taxon>Peronosporomycetes</taxon>
        <taxon>Peronosporales</taxon>
        <taxon>Peronosporaceae</taxon>
        <taxon>Phytophthora</taxon>
    </lineage>
</organism>
<gene>
    <name evidence="2" type="ORF">PR001_g5183</name>
</gene>
<dbReference type="AlphaFoldDB" id="A0A6A3NHD2"/>
<keyword evidence="1" id="KW-1133">Transmembrane helix</keyword>
<reference evidence="2 3" key="1">
    <citation type="submission" date="2018-09" db="EMBL/GenBank/DDBJ databases">
        <title>Genomic investigation of the strawberry pathogen Phytophthora fragariae indicates pathogenicity is determined by transcriptional variation in three key races.</title>
        <authorList>
            <person name="Adams T.M."/>
            <person name="Armitage A.D."/>
            <person name="Sobczyk M.K."/>
            <person name="Bates H.J."/>
            <person name="Dunwell J.M."/>
            <person name="Nellist C.F."/>
            <person name="Harrison R.J."/>
        </authorList>
    </citation>
    <scope>NUCLEOTIDE SEQUENCE [LARGE SCALE GENOMIC DNA]</scope>
    <source>
        <strain evidence="2 3">SCRP249</strain>
    </source>
</reference>
<comment type="caution">
    <text evidence="2">The sequence shown here is derived from an EMBL/GenBank/DDBJ whole genome shotgun (WGS) entry which is preliminary data.</text>
</comment>
<feature type="transmembrane region" description="Helical" evidence="1">
    <location>
        <begin position="276"/>
        <end position="295"/>
    </location>
</feature>
<dbReference type="InterPro" id="IPR039261">
    <property type="entry name" value="FNR_nucleotide-bd"/>
</dbReference>
<keyword evidence="1" id="KW-0472">Membrane</keyword>
<sequence>MYLSPSIQLSFMTAISPFWSVPLTPPPPGSSLKAYGHYEMLAPTFFVLFTVLPLLASLLFFEFVRDYNVHRHTARRVLAVSALLRRKSPHFKSIPGLQWVRDFCYGELLFIAFLVIGNVVLFVYGWINQRRVPLAQAILQHVFLVLAIRELALLEEISPVLAKIRHLDPQGTRFTLRFNLTRMPSTLVLDTPIEHERLRGKSSIVHNGADVQTGMFAGLRRAPAPFIEPLRSRGTKVVLYTGMFLPVTLLILWLEFDNGVLMDHGNKTQYWPLQNFVEISVVFLTPIVAYTLLLLNRWRRSFQSHSLKNGHNDAHCNYSSVRSTADTQDVVDRNTGLKTLRDLVEEYDVACGSRPNMMQILGEVYARHNATSATTTIGVFLSGPQALKAATDDAIADLGYNDFDVHEEEFEL</sequence>
<proteinExistence type="predicted"/>
<feature type="transmembrane region" description="Helical" evidence="1">
    <location>
        <begin position="108"/>
        <end position="127"/>
    </location>
</feature>
<evidence type="ECO:0000313" key="3">
    <source>
        <dbReference type="Proteomes" id="UP000429607"/>
    </source>
</evidence>
<evidence type="ECO:0008006" key="4">
    <source>
        <dbReference type="Google" id="ProtNLM"/>
    </source>
</evidence>
<name>A0A6A3NHD2_9STRA</name>
<accession>A0A6A3NHD2</accession>
<protein>
    <recommendedName>
        <fullName evidence="4">FAD-binding FR-type domain-containing protein</fullName>
    </recommendedName>
</protein>
<feature type="transmembrane region" description="Helical" evidence="1">
    <location>
        <begin position="44"/>
        <end position="64"/>
    </location>
</feature>
<dbReference type="Gene3D" id="3.40.50.80">
    <property type="entry name" value="Nucleotide-binding domain of ferredoxin-NADP reductase (FNR) module"/>
    <property type="match status" value="1"/>
</dbReference>
<evidence type="ECO:0000313" key="2">
    <source>
        <dbReference type="EMBL" id="KAE9044887.1"/>
    </source>
</evidence>
<feature type="transmembrane region" description="Helical" evidence="1">
    <location>
        <begin position="237"/>
        <end position="256"/>
    </location>
</feature>
<dbReference type="EMBL" id="QXFV01000227">
    <property type="protein sequence ID" value="KAE9044887.1"/>
    <property type="molecule type" value="Genomic_DNA"/>
</dbReference>
<evidence type="ECO:0000256" key="1">
    <source>
        <dbReference type="SAM" id="Phobius"/>
    </source>
</evidence>